<dbReference type="OrthoDB" id="377733at2759"/>
<feature type="binding site" evidence="16">
    <location>
        <position position="404"/>
    </location>
    <ligand>
        <name>ATP</name>
        <dbReference type="ChEBI" id="CHEBI:30616"/>
    </ligand>
</feature>
<dbReference type="InterPro" id="IPR023299">
    <property type="entry name" value="ATPase_P-typ_cyto_dom_N"/>
</dbReference>
<dbReference type="Gene3D" id="2.70.150.10">
    <property type="entry name" value="Calcium-transporting ATPase, cytoplasmic transduction domain A"/>
    <property type="match status" value="1"/>
</dbReference>
<sequence length="1104" mass="125308">MSDTLAMERLGEESSSTAVNDGHNQPKRLIYMIGTHQHFCDNAITTAKYNVLTFVPKFLFEQFHRYSNIFFLFIALMQQIPNVSPTGKYTTALPLIFILMVSAIKEIFEDIKRHKADRGVNTTLVLVLNKFTSQWEWKYWQQIRVGDMVKITNDQFFPSDLFLLTSSEPNGMCYIETANLDGETNLKIRHALKVTTHCLSSEQLVSELSLSSIQCDQPNRHLYEFHGNLKLGDSVHPMGPENVVLRGAKLRNTNWIFGCVLYTGHESKLMMNSSVRAPIKRSNVEKITNKQTILLFAILLVICVISATASYIWKKQNKEHWYLDGLEDALSSNYFFVLLTFIILYNNLIPISLQVTLEMVRFIQASFINADIEMYCEEKDTPAMARTSNLNEELGQVKYILSDKTGTLTRNTVVPEVDNNEMTPEGKPTIRYQGASPDEAALVRGAQNIGFEFTARTPECVFINALGTVEKYEILNVLDFTSDRKRMSTIVRTPEGKIKLYIKGADSMIYDRLSESSLQEFGDVTEQHLSNFATEGLRTLCCAVVDIEDNIYQEWNKKYIEAQTMETGPNGMSRDDYINEMMSKVEANLKLIGSTAIEDKLQDDVPDTIDTLLKAGIHIWVLTGDKQETAINIGHSCKLLQTGMLHVVIDDDSLDNTRESITEAQNQIRSTQREVALIVDELSSSFMEMALKCKSVICCRVSPAQKAEIVEAVKKTTRSITLAIGDGANDVAMIRAANVGVGISGLEGLQAVHSSDYAIAQFRFLSRLLLVHGSWSLFLSRLLLVHGSWSLSRLCKLILYSFYKNIALYILELWFASVSAWSGQAAFERWSLSLYNVIFTAAPPMVIGLFDRQCSAETMMKYPALYKTHSDLFNVKLFWTWILSGVWHSLLLFWLTYFSVNNDTLWQHGRADGGYLVFGNMLFTYTVITVCLKAGLEINAWTWVTHAAIWGSIVMWFVYLMIYSRFWGLFHFVGADMCGIDQMIFSSGVFWFGIGIIPLSALLVDISYKLISRTCFKTLTDEIMEMELANSPSQQSMLLETARLFKNVFHVKRDKSKDVRRRHRQEVELDLQHGYAFSQEEHGAVPQSTLIRVYDTTRSKPSGI</sequence>
<dbReference type="InterPro" id="IPR032631">
    <property type="entry name" value="P-type_ATPase_N"/>
</dbReference>
<dbReference type="NCBIfam" id="TIGR01652">
    <property type="entry name" value="ATPase-Plipid"/>
    <property type="match status" value="2"/>
</dbReference>
<feature type="binding site" evidence="16">
    <location>
        <position position="623"/>
    </location>
    <ligand>
        <name>ATP</name>
        <dbReference type="ChEBI" id="CHEBI:30616"/>
    </ligand>
</feature>
<dbReference type="GO" id="GO:0140326">
    <property type="term" value="F:ATPase-coupled intramembrane lipid transporter activity"/>
    <property type="evidence" value="ECO:0007669"/>
    <property type="project" value="UniProtKB-EC"/>
</dbReference>
<feature type="binding site" evidence="16">
    <location>
        <position position="700"/>
    </location>
    <ligand>
        <name>ATP</name>
        <dbReference type="ChEBI" id="CHEBI:30616"/>
    </ligand>
</feature>
<dbReference type="SFLD" id="SFLDF00027">
    <property type="entry name" value="p-type_atpase"/>
    <property type="match status" value="1"/>
</dbReference>
<dbReference type="SFLD" id="SFLDS00003">
    <property type="entry name" value="Haloacid_Dehalogenase"/>
    <property type="match status" value="1"/>
</dbReference>
<evidence type="ECO:0000256" key="10">
    <source>
        <dbReference type="ARBA" id="ARBA00022967"/>
    </source>
</evidence>
<feature type="binding site" evidence="16">
    <location>
        <position position="439"/>
    </location>
    <ligand>
        <name>ATP</name>
        <dbReference type="ChEBI" id="CHEBI:30616"/>
    </ligand>
</feature>
<dbReference type="CDD" id="cd02073">
    <property type="entry name" value="P-type_ATPase_APLT_Dnf-like"/>
    <property type="match status" value="1"/>
</dbReference>
<dbReference type="GO" id="GO:0005886">
    <property type="term" value="C:plasma membrane"/>
    <property type="evidence" value="ECO:0007669"/>
    <property type="project" value="UniProtKB-SubCell"/>
</dbReference>
<dbReference type="InterPro" id="IPR023298">
    <property type="entry name" value="ATPase_P-typ_TM_dom_sf"/>
</dbReference>
<feature type="domain" description="P-type ATPase C-terminal" evidence="22">
    <location>
        <begin position="752"/>
        <end position="777"/>
    </location>
</feature>
<dbReference type="InterPro" id="IPR032630">
    <property type="entry name" value="P_typ_ATPase_c"/>
</dbReference>
<feature type="binding site" evidence="17">
    <location>
        <position position="726"/>
    </location>
    <ligand>
        <name>Mg(2+)</name>
        <dbReference type="ChEBI" id="CHEBI:18420"/>
    </ligand>
</feature>
<evidence type="ECO:0000256" key="11">
    <source>
        <dbReference type="ARBA" id="ARBA00022989"/>
    </source>
</evidence>
<dbReference type="GO" id="GO:0005524">
    <property type="term" value="F:ATP binding"/>
    <property type="evidence" value="ECO:0007669"/>
    <property type="project" value="UniProtKB-UniRule"/>
</dbReference>
<keyword evidence="12 18" id="KW-0472">Membrane</keyword>
<dbReference type="InterPro" id="IPR023214">
    <property type="entry name" value="HAD_sf"/>
</dbReference>
<feature type="transmembrane region" description="Helical" evidence="18">
    <location>
        <begin position="833"/>
        <end position="851"/>
    </location>
</feature>
<organism evidence="23">
    <name type="scientific">Oppiella nova</name>
    <dbReference type="NCBI Taxonomy" id="334625"/>
    <lineage>
        <taxon>Eukaryota</taxon>
        <taxon>Metazoa</taxon>
        <taxon>Ecdysozoa</taxon>
        <taxon>Arthropoda</taxon>
        <taxon>Chelicerata</taxon>
        <taxon>Arachnida</taxon>
        <taxon>Acari</taxon>
        <taxon>Acariformes</taxon>
        <taxon>Sarcoptiformes</taxon>
        <taxon>Oribatida</taxon>
        <taxon>Brachypylina</taxon>
        <taxon>Oppioidea</taxon>
        <taxon>Oppiidae</taxon>
        <taxon>Oppiella</taxon>
    </lineage>
</organism>
<evidence type="ECO:0000256" key="20">
    <source>
        <dbReference type="SAM" id="MobiDB-lite"/>
    </source>
</evidence>
<keyword evidence="11 18" id="KW-1133">Transmembrane helix</keyword>
<accession>A0A7R9LTT0</accession>
<evidence type="ECO:0000256" key="18">
    <source>
        <dbReference type="RuleBase" id="RU362033"/>
    </source>
</evidence>
<dbReference type="EC" id="7.6.2.1" evidence="18"/>
<dbReference type="GO" id="GO:0016887">
    <property type="term" value="F:ATP hydrolysis activity"/>
    <property type="evidence" value="ECO:0007669"/>
    <property type="project" value="InterPro"/>
</dbReference>
<dbReference type="GO" id="GO:0005802">
    <property type="term" value="C:trans-Golgi network"/>
    <property type="evidence" value="ECO:0007669"/>
    <property type="project" value="TreeGrafter"/>
</dbReference>
<comment type="cofactor">
    <cofactor evidence="17">
        <name>Mg(2+)</name>
        <dbReference type="ChEBI" id="CHEBI:18420"/>
    </cofactor>
</comment>
<evidence type="ECO:0000256" key="15">
    <source>
        <dbReference type="PIRSR" id="PIRSR606539-1"/>
    </source>
</evidence>
<feature type="domain" description="P-type ATPase C-terminal" evidence="22">
    <location>
        <begin position="778"/>
        <end position="1017"/>
    </location>
</feature>
<dbReference type="FunFam" id="2.70.150.10:FF:000021">
    <property type="entry name" value="Phospholipid-transporting ATPase"/>
    <property type="match status" value="1"/>
</dbReference>
<dbReference type="SUPFAM" id="SSF56784">
    <property type="entry name" value="HAD-like"/>
    <property type="match status" value="1"/>
</dbReference>
<comment type="catalytic activity">
    <reaction evidence="14">
        <text>a 1,2-diacyl-sn-glycero-3-phospho-L-serine(out) + ATP + H2O = a 1,2-diacyl-sn-glycero-3-phospho-L-serine(in) + ADP + phosphate + H(+)</text>
        <dbReference type="Rhea" id="RHEA:38567"/>
        <dbReference type="ChEBI" id="CHEBI:15377"/>
        <dbReference type="ChEBI" id="CHEBI:15378"/>
        <dbReference type="ChEBI" id="CHEBI:30616"/>
        <dbReference type="ChEBI" id="CHEBI:43474"/>
        <dbReference type="ChEBI" id="CHEBI:57262"/>
        <dbReference type="ChEBI" id="CHEBI:456216"/>
    </reaction>
    <physiologicalReaction direction="left-to-right" evidence="14">
        <dbReference type="Rhea" id="RHEA:38568"/>
    </physiologicalReaction>
</comment>
<evidence type="ECO:0000256" key="5">
    <source>
        <dbReference type="ARBA" id="ARBA00022692"/>
    </source>
</evidence>
<feature type="binding site" evidence="16">
    <location>
        <position position="730"/>
    </location>
    <ligand>
        <name>ATP</name>
        <dbReference type="ChEBI" id="CHEBI:30616"/>
    </ligand>
</feature>
<feature type="binding site" evidence="16">
    <location>
        <position position="625"/>
    </location>
    <ligand>
        <name>ATP</name>
        <dbReference type="ChEBI" id="CHEBI:30616"/>
    </ligand>
</feature>
<evidence type="ECO:0000256" key="1">
    <source>
        <dbReference type="ARBA" id="ARBA00004141"/>
    </source>
</evidence>
<evidence type="ECO:0000313" key="24">
    <source>
        <dbReference type="Proteomes" id="UP000728032"/>
    </source>
</evidence>
<dbReference type="InterPro" id="IPR044492">
    <property type="entry name" value="P_typ_ATPase_HD_dom"/>
</dbReference>
<feature type="transmembrane region" description="Helical" evidence="18">
    <location>
        <begin position="943"/>
        <end position="963"/>
    </location>
</feature>
<dbReference type="SFLD" id="SFLDG00002">
    <property type="entry name" value="C1.7:_P-type_atpase_like"/>
    <property type="match status" value="1"/>
</dbReference>
<keyword evidence="5 18" id="KW-0812">Transmembrane</keyword>
<dbReference type="InterPro" id="IPR001757">
    <property type="entry name" value="P_typ_ATPase"/>
</dbReference>
<dbReference type="PANTHER" id="PTHR24092">
    <property type="entry name" value="PROBABLE PHOSPHOLIPID-TRANSPORTING ATPASE"/>
    <property type="match status" value="1"/>
</dbReference>
<name>A0A7R9LTT0_9ACAR</name>
<dbReference type="SUPFAM" id="SSF81653">
    <property type="entry name" value="Calcium ATPase, transduction domain A"/>
    <property type="match status" value="1"/>
</dbReference>
<dbReference type="InterPro" id="IPR008250">
    <property type="entry name" value="ATPase_P-typ_transduc_dom_A_sf"/>
</dbReference>
<gene>
    <name evidence="23" type="ORF">ONB1V03_LOCUS5793</name>
</gene>
<dbReference type="Pfam" id="PF13246">
    <property type="entry name" value="Cation_ATPase"/>
    <property type="match status" value="1"/>
</dbReference>
<feature type="transmembrane region" description="Helical" evidence="18">
    <location>
        <begin position="983"/>
        <end position="1004"/>
    </location>
</feature>
<dbReference type="FunFam" id="3.40.1110.10:FF:000126">
    <property type="entry name" value="Phospholipid-transporting ATPase"/>
    <property type="match status" value="1"/>
</dbReference>
<dbReference type="Proteomes" id="UP000728032">
    <property type="component" value="Unassembled WGS sequence"/>
</dbReference>
<evidence type="ECO:0000256" key="13">
    <source>
        <dbReference type="ARBA" id="ARBA00034036"/>
    </source>
</evidence>
<feature type="transmembrane region" description="Helical" evidence="18">
    <location>
        <begin position="872"/>
        <end position="895"/>
    </location>
</feature>
<keyword evidence="9 17" id="KW-0460">Magnesium</keyword>
<evidence type="ECO:0000256" key="2">
    <source>
        <dbReference type="ARBA" id="ARBA00004236"/>
    </source>
</evidence>
<feature type="transmembrane region" description="Helical" evidence="18">
    <location>
        <begin position="915"/>
        <end position="936"/>
    </location>
</feature>
<feature type="binding site" evidence="16">
    <location>
        <position position="538"/>
    </location>
    <ligand>
        <name>ATP</name>
        <dbReference type="ChEBI" id="CHEBI:30616"/>
    </ligand>
</feature>
<dbReference type="PRINTS" id="PR00119">
    <property type="entry name" value="CATATPASE"/>
</dbReference>
<feature type="binding site" evidence="16">
    <location>
        <position position="503"/>
    </location>
    <ligand>
        <name>ATP</name>
        <dbReference type="ChEBI" id="CHEBI:30616"/>
    </ligand>
</feature>
<keyword evidence="8 16" id="KW-0067">ATP-binding</keyword>
<feature type="binding site" evidence="17">
    <location>
        <position position="730"/>
    </location>
    <ligand>
        <name>Mg(2+)</name>
        <dbReference type="ChEBI" id="CHEBI:18420"/>
    </ligand>
</feature>
<dbReference type="NCBIfam" id="TIGR01494">
    <property type="entry name" value="ATPase_P-type"/>
    <property type="match status" value="1"/>
</dbReference>
<dbReference type="EMBL" id="OC917248">
    <property type="protein sequence ID" value="CAD7646567.1"/>
    <property type="molecule type" value="Genomic_DNA"/>
</dbReference>
<feature type="transmembrane region" description="Helical" evidence="18">
    <location>
        <begin position="333"/>
        <end position="353"/>
    </location>
</feature>
<evidence type="ECO:0000256" key="8">
    <source>
        <dbReference type="ARBA" id="ARBA00022840"/>
    </source>
</evidence>
<evidence type="ECO:0000256" key="9">
    <source>
        <dbReference type="ARBA" id="ARBA00022842"/>
    </source>
</evidence>
<feature type="region of interest" description="Disordered" evidence="20">
    <location>
        <begin position="1"/>
        <end position="22"/>
    </location>
</feature>
<dbReference type="Pfam" id="PF16209">
    <property type="entry name" value="PhoLip_ATPase_N"/>
    <property type="match status" value="1"/>
</dbReference>
<feature type="compositionally biased region" description="Polar residues" evidence="20">
    <location>
        <begin position="13"/>
        <end position="22"/>
    </location>
</feature>
<feature type="active site" description="4-aspartylphosphate intermediate" evidence="15">
    <location>
        <position position="403"/>
    </location>
</feature>
<protein>
    <recommendedName>
        <fullName evidence="18">Phospholipid-transporting ATPase</fullName>
        <ecNumber evidence="18">7.6.2.1</ecNumber>
    </recommendedName>
</protein>
<dbReference type="Gene3D" id="3.40.1110.10">
    <property type="entry name" value="Calcium-transporting ATPase, cytoplasmic domain N"/>
    <property type="match status" value="1"/>
</dbReference>
<evidence type="ECO:0000259" key="22">
    <source>
        <dbReference type="Pfam" id="PF16212"/>
    </source>
</evidence>
<evidence type="ECO:0000256" key="6">
    <source>
        <dbReference type="ARBA" id="ARBA00022723"/>
    </source>
</evidence>
<evidence type="ECO:0000256" key="3">
    <source>
        <dbReference type="ARBA" id="ARBA00008109"/>
    </source>
</evidence>
<dbReference type="GO" id="GO:0000287">
    <property type="term" value="F:magnesium ion binding"/>
    <property type="evidence" value="ECO:0007669"/>
    <property type="project" value="UniProtKB-UniRule"/>
</dbReference>
<feature type="binding site" evidence="16">
    <location>
        <position position="729"/>
    </location>
    <ligand>
        <name>ATP</name>
        <dbReference type="ChEBI" id="CHEBI:30616"/>
    </ligand>
</feature>
<comment type="similarity">
    <text evidence="3 18">Belongs to the cation transport ATPase (P-type) (TC 3.A.3) family. Type IV subfamily.</text>
</comment>
<feature type="binding site" evidence="17">
    <location>
        <position position="405"/>
    </location>
    <ligand>
        <name>Mg(2+)</name>
        <dbReference type="ChEBI" id="CHEBI:18420"/>
    </ligand>
</feature>
<evidence type="ECO:0000256" key="14">
    <source>
        <dbReference type="ARBA" id="ARBA00051303"/>
    </source>
</evidence>
<feature type="binding site" evidence="16">
    <location>
        <position position="706"/>
    </location>
    <ligand>
        <name>ATP</name>
        <dbReference type="ChEBI" id="CHEBI:30616"/>
    </ligand>
</feature>
<comment type="catalytic activity">
    <reaction evidence="13 18">
        <text>ATP + H2O + phospholipidSide 1 = ADP + phosphate + phospholipidSide 2.</text>
        <dbReference type="EC" id="7.6.2.1"/>
    </reaction>
</comment>
<dbReference type="GO" id="GO:0045332">
    <property type="term" value="P:phospholipid translocation"/>
    <property type="evidence" value="ECO:0007669"/>
    <property type="project" value="TreeGrafter"/>
</dbReference>
<keyword evidence="7 16" id="KW-0547">Nucleotide-binding</keyword>
<dbReference type="InterPro" id="IPR018303">
    <property type="entry name" value="ATPase_P-typ_P_site"/>
</dbReference>
<dbReference type="SUPFAM" id="SSF81665">
    <property type="entry name" value="Calcium ATPase, transmembrane domain M"/>
    <property type="match status" value="1"/>
</dbReference>
<feature type="transmembrane region" description="Helical" evidence="18">
    <location>
        <begin position="293"/>
        <end position="313"/>
    </location>
</feature>
<dbReference type="PROSITE" id="PS00154">
    <property type="entry name" value="ATPASE_E1_E2"/>
    <property type="match status" value="1"/>
</dbReference>
<evidence type="ECO:0000256" key="7">
    <source>
        <dbReference type="ARBA" id="ARBA00022741"/>
    </source>
</evidence>
<feature type="binding site" evidence="17">
    <location>
        <position position="403"/>
    </location>
    <ligand>
        <name>Mg(2+)</name>
        <dbReference type="ChEBI" id="CHEBI:18420"/>
    </ligand>
</feature>
<proteinExistence type="inferred from homology"/>
<feature type="binding site" evidence="16">
    <location>
        <position position="403"/>
    </location>
    <ligand>
        <name>ATP</name>
        <dbReference type="ChEBI" id="CHEBI:30616"/>
    </ligand>
</feature>
<evidence type="ECO:0000259" key="21">
    <source>
        <dbReference type="Pfam" id="PF16209"/>
    </source>
</evidence>
<keyword evidence="19" id="KW-0175">Coiled coil</keyword>
<evidence type="ECO:0000256" key="12">
    <source>
        <dbReference type="ARBA" id="ARBA00023136"/>
    </source>
</evidence>
<evidence type="ECO:0000256" key="16">
    <source>
        <dbReference type="PIRSR" id="PIRSR606539-2"/>
    </source>
</evidence>
<evidence type="ECO:0000256" key="4">
    <source>
        <dbReference type="ARBA" id="ARBA00022475"/>
    </source>
</evidence>
<dbReference type="FunFam" id="3.40.50.1000:FF:000014">
    <property type="entry name" value="Phospholipid-transporting ATPase"/>
    <property type="match status" value="1"/>
</dbReference>
<feature type="binding site" evidence="16">
    <location>
        <position position="624"/>
    </location>
    <ligand>
        <name>ATP</name>
        <dbReference type="ChEBI" id="CHEBI:30616"/>
    </ligand>
</feature>
<dbReference type="SUPFAM" id="SSF81660">
    <property type="entry name" value="Metal cation-transporting ATPase, ATP-binding domain N"/>
    <property type="match status" value="1"/>
</dbReference>
<dbReference type="EMBL" id="CAJPVJ010002423">
    <property type="protein sequence ID" value="CAG2166266.1"/>
    <property type="molecule type" value="Genomic_DNA"/>
</dbReference>
<dbReference type="InterPro" id="IPR006539">
    <property type="entry name" value="P-type_ATPase_IV"/>
</dbReference>
<dbReference type="Pfam" id="PF16212">
    <property type="entry name" value="PhoLip_ATPase_C"/>
    <property type="match status" value="2"/>
</dbReference>
<evidence type="ECO:0000256" key="19">
    <source>
        <dbReference type="SAM" id="Coils"/>
    </source>
</evidence>
<reference evidence="23" key="1">
    <citation type="submission" date="2020-11" db="EMBL/GenBank/DDBJ databases">
        <authorList>
            <person name="Tran Van P."/>
        </authorList>
    </citation>
    <scope>NUCLEOTIDE SEQUENCE</scope>
</reference>
<dbReference type="Gene3D" id="3.40.50.1000">
    <property type="entry name" value="HAD superfamily/HAD-like"/>
    <property type="match status" value="1"/>
</dbReference>
<dbReference type="InterPro" id="IPR036412">
    <property type="entry name" value="HAD-like_sf"/>
</dbReference>
<feature type="binding site" evidence="16">
    <location>
        <position position="480"/>
    </location>
    <ligand>
        <name>ATP</name>
        <dbReference type="ChEBI" id="CHEBI:30616"/>
    </ligand>
</feature>
<keyword evidence="10 18" id="KW-1278">Translocase</keyword>
<evidence type="ECO:0000313" key="23">
    <source>
        <dbReference type="EMBL" id="CAD7646567.1"/>
    </source>
</evidence>
<keyword evidence="6 17" id="KW-0479">Metal-binding</keyword>
<feature type="binding site" evidence="16">
    <location>
        <position position="405"/>
    </location>
    <ligand>
        <name>ATP</name>
        <dbReference type="ChEBI" id="CHEBI:30616"/>
    </ligand>
</feature>
<feature type="domain" description="P-type ATPase N-terminal" evidence="21">
    <location>
        <begin position="28"/>
        <end position="91"/>
    </location>
</feature>
<dbReference type="AlphaFoldDB" id="A0A7R9LTT0"/>
<comment type="subcellular location">
    <subcellularLocation>
        <location evidence="2">Cell membrane</location>
    </subcellularLocation>
    <subcellularLocation>
        <location evidence="1 18">Membrane</location>
        <topology evidence="1 18">Multi-pass membrane protein</topology>
    </subcellularLocation>
</comment>
<feature type="coiled-coil region" evidence="19">
    <location>
        <begin position="654"/>
        <end position="681"/>
    </location>
</feature>
<evidence type="ECO:0000256" key="17">
    <source>
        <dbReference type="PIRSR" id="PIRSR606539-3"/>
    </source>
</evidence>
<keyword evidence="24" id="KW-1185">Reference proteome</keyword>
<keyword evidence="4" id="KW-1003">Cell membrane</keyword>
<dbReference type="PANTHER" id="PTHR24092:SF150">
    <property type="entry name" value="PHOSPHOLIPID-TRANSPORTING ATPASE"/>
    <property type="match status" value="1"/>
</dbReference>